<comment type="cofactor">
    <cofactor evidence="1">
        <name>FMN</name>
        <dbReference type="ChEBI" id="CHEBI:58210"/>
    </cofactor>
</comment>
<dbReference type="CDD" id="cd02809">
    <property type="entry name" value="alpha_hydroxyacid_oxid_FMN"/>
    <property type="match status" value="1"/>
</dbReference>
<evidence type="ECO:0000256" key="6">
    <source>
        <dbReference type="PIRSR" id="PIRSR000138-1"/>
    </source>
</evidence>
<protein>
    <submittedName>
        <fullName evidence="9">FMN-dependent alpha-hydroxy acid dehydrogenase</fullName>
    </submittedName>
</protein>
<evidence type="ECO:0000256" key="7">
    <source>
        <dbReference type="PIRSR" id="PIRSR000138-2"/>
    </source>
</evidence>
<evidence type="ECO:0000313" key="9">
    <source>
        <dbReference type="EMBL" id="ADD41206.1"/>
    </source>
</evidence>
<keyword evidence="2 7" id="KW-0285">Flavoprotein</keyword>
<evidence type="ECO:0000256" key="2">
    <source>
        <dbReference type="ARBA" id="ARBA00022630"/>
    </source>
</evidence>
<comment type="similarity">
    <text evidence="5">Belongs to the FMN-dependent alpha-hydroxy acid dehydrogenase family.</text>
</comment>
<evidence type="ECO:0000313" key="10">
    <source>
        <dbReference type="Proteomes" id="UP000000844"/>
    </source>
</evidence>
<feature type="binding site" evidence="7">
    <location>
        <position position="216"/>
    </location>
    <ligand>
        <name>FMN</name>
        <dbReference type="ChEBI" id="CHEBI:58210"/>
    </ligand>
</feature>
<dbReference type="PIRSF" id="PIRSF000138">
    <property type="entry name" value="Al-hdrx_acd_dh"/>
    <property type="match status" value="1"/>
</dbReference>
<dbReference type="Pfam" id="PF01070">
    <property type="entry name" value="FMN_dh"/>
    <property type="match status" value="1"/>
</dbReference>
<feature type="binding site" evidence="7">
    <location>
        <begin position="272"/>
        <end position="276"/>
    </location>
    <ligand>
        <name>FMN</name>
        <dbReference type="ChEBI" id="CHEBI:58210"/>
    </ligand>
</feature>
<feature type="binding site" evidence="7">
    <location>
        <position position="104"/>
    </location>
    <ligand>
        <name>FMN</name>
        <dbReference type="ChEBI" id="CHEBI:58210"/>
    </ligand>
</feature>
<dbReference type="PROSITE" id="PS51349">
    <property type="entry name" value="FMN_HYDROXY_ACID_DH_2"/>
    <property type="match status" value="1"/>
</dbReference>
<accession>D3PW49</accession>
<feature type="binding site" evidence="7">
    <location>
        <position position="22"/>
    </location>
    <ligand>
        <name>glyoxylate</name>
        <dbReference type="ChEBI" id="CHEBI:36655"/>
    </ligand>
</feature>
<evidence type="ECO:0000256" key="1">
    <source>
        <dbReference type="ARBA" id="ARBA00001917"/>
    </source>
</evidence>
<name>D3PW49_STANL</name>
<feature type="binding site" evidence="7">
    <location>
        <position position="240"/>
    </location>
    <ligand>
        <name>glyoxylate</name>
        <dbReference type="ChEBI" id="CHEBI:36655"/>
    </ligand>
</feature>
<dbReference type="HOGENOM" id="CLU_020639_6_1_11"/>
<feature type="binding site" evidence="7">
    <location>
        <position position="243"/>
    </location>
    <ligand>
        <name>glyoxylate</name>
        <dbReference type="ChEBI" id="CHEBI:36655"/>
    </ligand>
</feature>
<dbReference type="KEGG" id="sna:Snas_1502"/>
<dbReference type="GO" id="GO:0016491">
    <property type="term" value="F:oxidoreductase activity"/>
    <property type="evidence" value="ECO:0007669"/>
    <property type="project" value="UniProtKB-KW"/>
</dbReference>
<keyword evidence="10" id="KW-1185">Reference proteome</keyword>
<dbReference type="OrthoDB" id="9770452at2"/>
<evidence type="ECO:0000259" key="8">
    <source>
        <dbReference type="PROSITE" id="PS51349"/>
    </source>
</evidence>
<proteinExistence type="inferred from homology"/>
<dbReference type="PANTHER" id="PTHR10578">
    <property type="entry name" value="S -2-HYDROXY-ACID OXIDASE-RELATED"/>
    <property type="match status" value="1"/>
</dbReference>
<feature type="binding site" evidence="7">
    <location>
        <position position="124"/>
    </location>
    <ligand>
        <name>FMN</name>
        <dbReference type="ChEBI" id="CHEBI:58210"/>
    </ligand>
</feature>
<sequence>MRWIDELPDRARELLPPPVTEYFGQGAAAGMSTAEAAAAWDALRLRPRVLRDVSTVSTATTVLGQPVDTPVLVAPTTLQRLAHDEGESATARGAASAGSLLEVSTNAGTRFEVLGRQGAPWWVQAYIVRDRGFSVEVLKRAKAAGAGAVVLTVDTPEVGHKLQAGDSVWDLVTGDQLQANLDTDGLPDGALDKARDLTFADIGWLRETVGLPVVVKGVLRGDDARECVAAGAAAVQVSNHGGRQLDGAVSTARALPEIVRALDGTGAEVYVDGGLRRGSHILAALALGATAVFVGRPVLWALTVDGADGVRRLLADLTGELRHAMTLAGAASLDDLAPDLVA</sequence>
<dbReference type="AlphaFoldDB" id="D3PW49"/>
<gene>
    <name evidence="9" type="ordered locus">Snas_1502</name>
</gene>
<dbReference type="STRING" id="446470.Snas_1502"/>
<feature type="active site" description="Proton acceptor" evidence="6">
    <location>
        <position position="240"/>
    </location>
</feature>
<evidence type="ECO:0000256" key="3">
    <source>
        <dbReference type="ARBA" id="ARBA00022643"/>
    </source>
</evidence>
<feature type="binding site" evidence="7">
    <location>
        <position position="238"/>
    </location>
    <ligand>
        <name>FMN</name>
        <dbReference type="ChEBI" id="CHEBI:58210"/>
    </ligand>
</feature>
<dbReference type="EMBL" id="CP001778">
    <property type="protein sequence ID" value="ADD41206.1"/>
    <property type="molecule type" value="Genomic_DNA"/>
</dbReference>
<organism evidence="9 10">
    <name type="scientific">Stackebrandtia nassauensis (strain DSM 44728 / CIP 108903 / NRRL B-16338 / NBRC 102104 / LLR-40K-21)</name>
    <dbReference type="NCBI Taxonomy" id="446470"/>
    <lineage>
        <taxon>Bacteria</taxon>
        <taxon>Bacillati</taxon>
        <taxon>Actinomycetota</taxon>
        <taxon>Actinomycetes</taxon>
        <taxon>Glycomycetales</taxon>
        <taxon>Glycomycetaceae</taxon>
        <taxon>Stackebrandtia</taxon>
    </lineage>
</organism>
<evidence type="ECO:0000256" key="4">
    <source>
        <dbReference type="ARBA" id="ARBA00023002"/>
    </source>
</evidence>
<dbReference type="Gene3D" id="3.20.20.70">
    <property type="entry name" value="Aldolase class I"/>
    <property type="match status" value="1"/>
</dbReference>
<dbReference type="InterPro" id="IPR037396">
    <property type="entry name" value="FMN_HAD"/>
</dbReference>
<dbReference type="GO" id="GO:0010181">
    <property type="term" value="F:FMN binding"/>
    <property type="evidence" value="ECO:0007669"/>
    <property type="project" value="InterPro"/>
</dbReference>
<dbReference type="RefSeq" id="WP_013016777.1">
    <property type="nucleotide sequence ID" value="NC_013947.1"/>
</dbReference>
<reference evidence="9 10" key="1">
    <citation type="journal article" date="2009" name="Stand. Genomic Sci.">
        <title>Complete genome sequence of Stackebrandtia nassauensis type strain (LLR-40K-21).</title>
        <authorList>
            <person name="Munk C."/>
            <person name="Lapidus A."/>
            <person name="Copeland A."/>
            <person name="Jando M."/>
            <person name="Mayilraj S."/>
            <person name="Glavina Del Rio T."/>
            <person name="Nolan M."/>
            <person name="Chen F."/>
            <person name="Lucas S."/>
            <person name="Tice H."/>
            <person name="Cheng J.F."/>
            <person name="Han C."/>
            <person name="Detter J.C."/>
            <person name="Bruce D."/>
            <person name="Goodwin L."/>
            <person name="Chain P."/>
            <person name="Pitluck S."/>
            <person name="Goker M."/>
            <person name="Ovchinikova G."/>
            <person name="Pati A."/>
            <person name="Ivanova N."/>
            <person name="Mavromatis K."/>
            <person name="Chen A."/>
            <person name="Palaniappan K."/>
            <person name="Land M."/>
            <person name="Hauser L."/>
            <person name="Chang Y.J."/>
            <person name="Jeffries C.D."/>
            <person name="Bristow J."/>
            <person name="Eisen J.A."/>
            <person name="Markowitz V."/>
            <person name="Hugenholtz P."/>
            <person name="Kyrpides N.C."/>
            <person name="Klenk H.P."/>
        </authorList>
    </citation>
    <scope>NUCLEOTIDE SEQUENCE [LARGE SCALE GENOMIC DNA]</scope>
    <source>
        <strain evidence="10">DSM 44728 / CIP 108903 / NRRL B-16338 / NBRC 102104 / LLR-40K-21</strain>
    </source>
</reference>
<dbReference type="InterPro" id="IPR000262">
    <property type="entry name" value="FMN-dep_DH"/>
</dbReference>
<feature type="binding site" evidence="7">
    <location>
        <position position="152"/>
    </location>
    <ligand>
        <name>FMN</name>
        <dbReference type="ChEBI" id="CHEBI:58210"/>
    </ligand>
</feature>
<keyword evidence="3 7" id="KW-0288">FMN</keyword>
<dbReference type="SUPFAM" id="SSF51395">
    <property type="entry name" value="FMN-linked oxidoreductases"/>
    <property type="match status" value="1"/>
</dbReference>
<dbReference type="InterPro" id="IPR012133">
    <property type="entry name" value="Alpha-hydoxy_acid_DH_FMN"/>
</dbReference>
<dbReference type="InterPro" id="IPR008259">
    <property type="entry name" value="FMN_hydac_DH_AS"/>
</dbReference>
<dbReference type="PROSITE" id="PS00557">
    <property type="entry name" value="FMN_HYDROXY_ACID_DH_1"/>
    <property type="match status" value="1"/>
</dbReference>
<dbReference type="Proteomes" id="UP000000844">
    <property type="component" value="Chromosome"/>
</dbReference>
<feature type="binding site" evidence="7">
    <location>
        <position position="126"/>
    </location>
    <ligand>
        <name>glyoxylate</name>
        <dbReference type="ChEBI" id="CHEBI:36655"/>
    </ligand>
</feature>
<dbReference type="PANTHER" id="PTHR10578:SF107">
    <property type="entry name" value="2-HYDROXYACID OXIDASE 1"/>
    <property type="match status" value="1"/>
</dbReference>
<dbReference type="eggNOG" id="COG1304">
    <property type="taxonomic scope" value="Bacteria"/>
</dbReference>
<dbReference type="InterPro" id="IPR013785">
    <property type="entry name" value="Aldolase_TIM"/>
</dbReference>
<feature type="binding site" evidence="7">
    <location>
        <begin position="295"/>
        <end position="296"/>
    </location>
    <ligand>
        <name>FMN</name>
        <dbReference type="ChEBI" id="CHEBI:58210"/>
    </ligand>
</feature>
<keyword evidence="4" id="KW-0560">Oxidoreductase</keyword>
<evidence type="ECO:0000256" key="5">
    <source>
        <dbReference type="ARBA" id="ARBA00024042"/>
    </source>
</evidence>
<feature type="domain" description="FMN hydroxy acid dehydrogenase" evidence="8">
    <location>
        <begin position="1"/>
        <end position="342"/>
    </location>
</feature>